<keyword evidence="3" id="KW-1185">Reference proteome</keyword>
<accession>A0A4W5PBP2</accession>
<dbReference type="Ensembl" id="ENSHHUT00000061010.1">
    <property type="protein sequence ID" value="ENSHHUP00000059005.1"/>
    <property type="gene ID" value="ENSHHUG00000035072.1"/>
</dbReference>
<reference evidence="2" key="2">
    <citation type="submission" date="2025-08" db="UniProtKB">
        <authorList>
            <consortium name="Ensembl"/>
        </authorList>
    </citation>
    <scope>IDENTIFICATION</scope>
</reference>
<dbReference type="InterPro" id="IPR042626">
    <property type="entry name" value="THOC6"/>
</dbReference>
<sequence length="96" mass="10822">MSPTSIFPLYGCQRQANFYLDMILSVGEGHCVSHCLLRGEVKAQIPCTPHSLNTLALNLNSTEHRVLDSRWKQSPDGRIHQPVLQNLLAVFLRTHT</sequence>
<evidence type="ECO:0000313" key="2">
    <source>
        <dbReference type="Ensembl" id="ENSHHUP00000059005.1"/>
    </source>
</evidence>
<evidence type="ECO:0000256" key="1">
    <source>
        <dbReference type="ARBA" id="ARBA00022574"/>
    </source>
</evidence>
<dbReference type="GO" id="GO:0006406">
    <property type="term" value="P:mRNA export from nucleus"/>
    <property type="evidence" value="ECO:0007669"/>
    <property type="project" value="TreeGrafter"/>
</dbReference>
<proteinExistence type="predicted"/>
<dbReference type="GO" id="GO:0000347">
    <property type="term" value="C:THO complex"/>
    <property type="evidence" value="ECO:0007669"/>
    <property type="project" value="TreeGrafter"/>
</dbReference>
<dbReference type="AlphaFoldDB" id="A0A4W5PBP2"/>
<dbReference type="Proteomes" id="UP000314982">
    <property type="component" value="Unassembled WGS sequence"/>
</dbReference>
<reference evidence="3" key="1">
    <citation type="submission" date="2018-06" db="EMBL/GenBank/DDBJ databases">
        <title>Genome assembly of Danube salmon.</title>
        <authorList>
            <person name="Macqueen D.J."/>
            <person name="Gundappa M.K."/>
        </authorList>
    </citation>
    <scope>NUCLEOTIDE SEQUENCE [LARGE SCALE GENOMIC DNA]</scope>
</reference>
<evidence type="ECO:0000313" key="3">
    <source>
        <dbReference type="Proteomes" id="UP000314982"/>
    </source>
</evidence>
<dbReference type="GO" id="GO:0000346">
    <property type="term" value="C:transcription export complex"/>
    <property type="evidence" value="ECO:0007669"/>
    <property type="project" value="TreeGrafter"/>
</dbReference>
<reference evidence="2" key="3">
    <citation type="submission" date="2025-09" db="UniProtKB">
        <authorList>
            <consortium name="Ensembl"/>
        </authorList>
    </citation>
    <scope>IDENTIFICATION</scope>
</reference>
<name>A0A4W5PBP2_9TELE</name>
<keyword evidence="1" id="KW-0853">WD repeat</keyword>
<organism evidence="2 3">
    <name type="scientific">Hucho hucho</name>
    <name type="common">huchen</name>
    <dbReference type="NCBI Taxonomy" id="62062"/>
    <lineage>
        <taxon>Eukaryota</taxon>
        <taxon>Metazoa</taxon>
        <taxon>Chordata</taxon>
        <taxon>Craniata</taxon>
        <taxon>Vertebrata</taxon>
        <taxon>Euteleostomi</taxon>
        <taxon>Actinopterygii</taxon>
        <taxon>Neopterygii</taxon>
        <taxon>Teleostei</taxon>
        <taxon>Protacanthopterygii</taxon>
        <taxon>Salmoniformes</taxon>
        <taxon>Salmonidae</taxon>
        <taxon>Salmoninae</taxon>
        <taxon>Hucho</taxon>
    </lineage>
</organism>
<dbReference type="PANTHER" id="PTHR44411">
    <property type="entry name" value="THO COMPLEX SUBUNIT 6 HOMOLOG"/>
    <property type="match status" value="1"/>
</dbReference>
<protein>
    <submittedName>
        <fullName evidence="2">Uncharacterized protein</fullName>
    </submittedName>
</protein>
<dbReference type="PANTHER" id="PTHR44411:SF1">
    <property type="entry name" value="THO COMPLEX SUBUNIT 6 HOMOLOG"/>
    <property type="match status" value="1"/>
</dbReference>
<dbReference type="STRING" id="62062.ENSHHUP00000059005"/>